<dbReference type="EMBL" id="FOHX01000008">
    <property type="protein sequence ID" value="SEU24728.1"/>
    <property type="molecule type" value="Genomic_DNA"/>
</dbReference>
<dbReference type="RefSeq" id="WP_091085729.1">
    <property type="nucleotide sequence ID" value="NZ_FOHX01000008.1"/>
</dbReference>
<protein>
    <submittedName>
        <fullName evidence="2">Short-chain dehydrogenase</fullName>
    </submittedName>
</protein>
<organism evidence="2 3">
    <name type="scientific">Nonomuraea wenchangensis</name>
    <dbReference type="NCBI Taxonomy" id="568860"/>
    <lineage>
        <taxon>Bacteria</taxon>
        <taxon>Bacillati</taxon>
        <taxon>Actinomycetota</taxon>
        <taxon>Actinomycetes</taxon>
        <taxon>Streptosporangiales</taxon>
        <taxon>Streptosporangiaceae</taxon>
        <taxon>Nonomuraea</taxon>
    </lineage>
</organism>
<reference evidence="2 3" key="1">
    <citation type="submission" date="2016-10" db="EMBL/GenBank/DDBJ databases">
        <authorList>
            <person name="de Groot N.N."/>
        </authorList>
    </citation>
    <scope>NUCLEOTIDE SEQUENCE [LARGE SCALE GENOMIC DNA]</scope>
    <source>
        <strain evidence="2 3">CGMCC 4.5598</strain>
    </source>
</reference>
<dbReference type="PRINTS" id="PR00081">
    <property type="entry name" value="GDHRDH"/>
</dbReference>
<dbReference type="InterPro" id="IPR036291">
    <property type="entry name" value="NAD(P)-bd_dom_sf"/>
</dbReference>
<dbReference type="SUPFAM" id="SSF51735">
    <property type="entry name" value="NAD(P)-binding Rossmann-fold domains"/>
    <property type="match status" value="1"/>
</dbReference>
<dbReference type="PANTHER" id="PTHR43157">
    <property type="entry name" value="PHOSPHATIDYLINOSITOL-GLYCAN BIOSYNTHESIS CLASS F PROTEIN-RELATED"/>
    <property type="match status" value="1"/>
</dbReference>
<proteinExistence type="predicted"/>
<dbReference type="STRING" id="568860.SAMN05421811_108153"/>
<sequence length="278" mass="29518">MAARTVIVTGASDGIGRAAARILHERGARVVLVGRSPGKTEALAGELGADFHVADFARLAEVRALAETLLERHPVIDVLANNAGGIMGSRRVTADGHESTFQVNHLAPFLLTTLLLPRLADSGATVINTSSALNLSARLDLDDLDAERRYSGTRAYSGSKLANILFTRELQRRHGAAGISAASFHPGVVATNFADGTDSVARLTYRSPLKRLMLTPEQGADTLVWLATTPPGEGWEPGGHYAKRRPAPTHRLAGDPEAARLLWERSEAMLAADPAQGA</sequence>
<dbReference type="Proteomes" id="UP000199361">
    <property type="component" value="Unassembled WGS sequence"/>
</dbReference>
<dbReference type="GO" id="GO:0016491">
    <property type="term" value="F:oxidoreductase activity"/>
    <property type="evidence" value="ECO:0007669"/>
    <property type="project" value="UniProtKB-KW"/>
</dbReference>
<evidence type="ECO:0000313" key="2">
    <source>
        <dbReference type="EMBL" id="SEU24728.1"/>
    </source>
</evidence>
<keyword evidence="3" id="KW-1185">Reference proteome</keyword>
<accession>A0A1I0KKJ7</accession>
<dbReference type="Gene3D" id="3.40.50.720">
    <property type="entry name" value="NAD(P)-binding Rossmann-like Domain"/>
    <property type="match status" value="1"/>
</dbReference>
<dbReference type="OrthoDB" id="3237043at2"/>
<keyword evidence="1" id="KW-0560">Oxidoreductase</keyword>
<dbReference type="PANTHER" id="PTHR43157:SF31">
    <property type="entry name" value="PHOSPHATIDYLINOSITOL-GLYCAN BIOSYNTHESIS CLASS F PROTEIN"/>
    <property type="match status" value="1"/>
</dbReference>
<evidence type="ECO:0000313" key="3">
    <source>
        <dbReference type="Proteomes" id="UP000199361"/>
    </source>
</evidence>
<dbReference type="AlphaFoldDB" id="A0A1I0KKJ7"/>
<evidence type="ECO:0000256" key="1">
    <source>
        <dbReference type="ARBA" id="ARBA00023002"/>
    </source>
</evidence>
<gene>
    <name evidence="2" type="ORF">SAMN05421811_108153</name>
</gene>
<dbReference type="InterPro" id="IPR002347">
    <property type="entry name" value="SDR_fam"/>
</dbReference>
<dbReference type="Pfam" id="PF00106">
    <property type="entry name" value="adh_short"/>
    <property type="match status" value="1"/>
</dbReference>
<name>A0A1I0KKJ7_9ACTN</name>